<dbReference type="InterPro" id="IPR001251">
    <property type="entry name" value="CRAL-TRIO_dom"/>
</dbReference>
<dbReference type="Pfam" id="PF00650">
    <property type="entry name" value="CRAL_TRIO"/>
    <property type="match status" value="1"/>
</dbReference>
<dbReference type="InterPro" id="IPR036273">
    <property type="entry name" value="CRAL/TRIO_N_dom_sf"/>
</dbReference>
<dbReference type="Gene3D" id="3.40.525.10">
    <property type="entry name" value="CRAL-TRIO lipid binding domain"/>
    <property type="match status" value="1"/>
</dbReference>
<dbReference type="Gene3D" id="1.10.8.20">
    <property type="entry name" value="N-terminal domain of phosphatidylinositol transfer protein sec14p"/>
    <property type="match status" value="1"/>
</dbReference>
<sequence>MTEVLFKKHEKQLKEFKEWLNLKPHLPAIDTLMLLRFLKVNNFDLKMAKELLLLNLDMRKNNPTIFANRDVTNVSFQQAFNTLQVFPMPTNTPENHKISISRLVDTNPDNYVCLDVVRAVVAMLDVRFVTVDSNELIDGEIGVIDMNGFGWKHIMKTASNLTITKKYMAYVQEAAPFKVIQNHFVNYSPTMERFIAFLKPFLKKEILDSIKFHSSTETLYEYLPRHLLPNEYGGTAGKCDDHHNNWLNIVRSRREYILNDNNWMIAKT</sequence>
<dbReference type="SMART" id="SM00516">
    <property type="entry name" value="SEC14"/>
    <property type="match status" value="1"/>
</dbReference>
<evidence type="ECO:0000313" key="3">
    <source>
        <dbReference type="Proteomes" id="UP001151699"/>
    </source>
</evidence>
<dbReference type="AlphaFoldDB" id="A0A9Q0MZR5"/>
<dbReference type="PROSITE" id="PS50191">
    <property type="entry name" value="CRAL_TRIO"/>
    <property type="match status" value="1"/>
</dbReference>
<dbReference type="OrthoDB" id="1434354at2759"/>
<dbReference type="InterPro" id="IPR036865">
    <property type="entry name" value="CRAL-TRIO_dom_sf"/>
</dbReference>
<comment type="caution">
    <text evidence="2">The sequence shown here is derived from an EMBL/GenBank/DDBJ whole genome shotgun (WGS) entry which is preliminary data.</text>
</comment>
<dbReference type="GO" id="GO:1902936">
    <property type="term" value="F:phosphatidylinositol bisphosphate binding"/>
    <property type="evidence" value="ECO:0007669"/>
    <property type="project" value="TreeGrafter"/>
</dbReference>
<dbReference type="SUPFAM" id="SSF46938">
    <property type="entry name" value="CRAL/TRIO N-terminal domain"/>
    <property type="match status" value="1"/>
</dbReference>
<dbReference type="GO" id="GO:0016020">
    <property type="term" value="C:membrane"/>
    <property type="evidence" value="ECO:0007669"/>
    <property type="project" value="TreeGrafter"/>
</dbReference>
<evidence type="ECO:0000313" key="2">
    <source>
        <dbReference type="EMBL" id="KAJ6640531.1"/>
    </source>
</evidence>
<organism evidence="2 3">
    <name type="scientific">Pseudolycoriella hygida</name>
    <dbReference type="NCBI Taxonomy" id="35572"/>
    <lineage>
        <taxon>Eukaryota</taxon>
        <taxon>Metazoa</taxon>
        <taxon>Ecdysozoa</taxon>
        <taxon>Arthropoda</taxon>
        <taxon>Hexapoda</taxon>
        <taxon>Insecta</taxon>
        <taxon>Pterygota</taxon>
        <taxon>Neoptera</taxon>
        <taxon>Endopterygota</taxon>
        <taxon>Diptera</taxon>
        <taxon>Nematocera</taxon>
        <taxon>Sciaroidea</taxon>
        <taxon>Sciaridae</taxon>
        <taxon>Pseudolycoriella</taxon>
    </lineage>
</organism>
<name>A0A9Q0MZR5_9DIPT</name>
<keyword evidence="3" id="KW-1185">Reference proteome</keyword>
<dbReference type="CDD" id="cd00170">
    <property type="entry name" value="SEC14"/>
    <property type="match status" value="1"/>
</dbReference>
<evidence type="ECO:0000259" key="1">
    <source>
        <dbReference type="PROSITE" id="PS50191"/>
    </source>
</evidence>
<protein>
    <submittedName>
        <fullName evidence="2">Alpha-tocopherol transfer protein-like</fullName>
    </submittedName>
</protein>
<dbReference type="SUPFAM" id="SSF52087">
    <property type="entry name" value="CRAL/TRIO domain"/>
    <property type="match status" value="1"/>
</dbReference>
<accession>A0A9Q0MZR5</accession>
<dbReference type="PANTHER" id="PTHR10174:SF222">
    <property type="entry name" value="GH10083P-RELATED"/>
    <property type="match status" value="1"/>
</dbReference>
<dbReference type="Proteomes" id="UP001151699">
    <property type="component" value="Chromosome B"/>
</dbReference>
<dbReference type="PANTHER" id="PTHR10174">
    <property type="entry name" value="ALPHA-TOCOPHEROL TRANSFER PROTEIN-RELATED"/>
    <property type="match status" value="1"/>
</dbReference>
<dbReference type="EMBL" id="WJQU01000002">
    <property type="protein sequence ID" value="KAJ6640531.1"/>
    <property type="molecule type" value="Genomic_DNA"/>
</dbReference>
<proteinExistence type="predicted"/>
<gene>
    <name evidence="2" type="primary">Ttpal_1</name>
    <name evidence="2" type="ORF">Bhyg_05460</name>
</gene>
<feature type="domain" description="CRAL-TRIO" evidence="1">
    <location>
        <begin position="115"/>
        <end position="240"/>
    </location>
</feature>
<reference evidence="2" key="1">
    <citation type="submission" date="2022-07" db="EMBL/GenBank/DDBJ databases">
        <authorList>
            <person name="Trinca V."/>
            <person name="Uliana J.V.C."/>
            <person name="Torres T.T."/>
            <person name="Ward R.J."/>
            <person name="Monesi N."/>
        </authorList>
    </citation>
    <scope>NUCLEOTIDE SEQUENCE</scope>
    <source>
        <strain evidence="2">HSMRA1968</strain>
        <tissue evidence="2">Whole embryos</tissue>
    </source>
</reference>